<dbReference type="Pfam" id="PF01548">
    <property type="entry name" value="DEDD_Tnp_IS110"/>
    <property type="match status" value="1"/>
</dbReference>
<dbReference type="EMBL" id="JAVDYB010000001">
    <property type="protein sequence ID" value="MDR7273369.1"/>
    <property type="molecule type" value="Genomic_DNA"/>
</dbReference>
<dbReference type="GO" id="GO:0006313">
    <property type="term" value="P:DNA transposition"/>
    <property type="evidence" value="ECO:0007669"/>
    <property type="project" value="InterPro"/>
</dbReference>
<keyword evidence="8" id="KW-1185">Reference proteome</keyword>
<dbReference type="GO" id="GO:0004803">
    <property type="term" value="F:transposase activity"/>
    <property type="evidence" value="ECO:0007669"/>
    <property type="project" value="InterPro"/>
</dbReference>
<comment type="caution">
    <text evidence="4">The sequence shown here is derived from an EMBL/GenBank/DDBJ whole genome shotgun (WGS) entry which is preliminary data.</text>
</comment>
<dbReference type="Proteomes" id="UP001183643">
    <property type="component" value="Unassembled WGS sequence"/>
</dbReference>
<feature type="domain" description="Transposase IS110-like N-terminal" evidence="1">
    <location>
        <begin position="2"/>
        <end position="143"/>
    </location>
</feature>
<dbReference type="NCBIfam" id="NF033542">
    <property type="entry name" value="transpos_IS110"/>
    <property type="match status" value="1"/>
</dbReference>
<dbReference type="AlphaFoldDB" id="A0AAE3YJQ1"/>
<dbReference type="InterPro" id="IPR003346">
    <property type="entry name" value="Transposase_20"/>
</dbReference>
<dbReference type="PANTHER" id="PTHR33055:SF3">
    <property type="entry name" value="PUTATIVE TRANSPOSASE FOR IS117-RELATED"/>
    <property type="match status" value="1"/>
</dbReference>
<dbReference type="InterPro" id="IPR002525">
    <property type="entry name" value="Transp_IS110-like_N"/>
</dbReference>
<dbReference type="PANTHER" id="PTHR33055">
    <property type="entry name" value="TRANSPOSASE FOR INSERTION SEQUENCE ELEMENT IS1111A"/>
    <property type="match status" value="1"/>
</dbReference>
<sequence length="386" mass="41793">MVCVVDEAGRVVERVTVTHKAAGLARMVGVLDRHEVDAVGIERGDGPVVDALLDAGLPVFVIAPGQVKALRGRYGSAGNKDDRFDAFVLADVVRTDRARLTPLCTDRDDTVVLRRLSRARKDVIGHRVAAANQLRAHLDTAMPGTVGLFADLDSPISLAFLAVFTSQDALDRLTEARLARWLARQRYSGRTSAAVLLARIRSAPRGPQGPAGAGLAGITVALVAILQSLVAQIKALSTQIGEAFDAHPDAPIFAGLPKAGTIRAARLLAEIGDARGRFPTPNAMACLAGAAPSTRQSGRSKVVTFRWSADKHLRDAVCDFAADSRHANPWAANLYHRARERGHTHQHAVRILARAWLTVIWKCWTTNTPYEQDKHGQLQLILDQRR</sequence>
<accession>A0AAE3YJQ1</accession>
<dbReference type="EMBL" id="JAVDYB010000001">
    <property type="protein sequence ID" value="MDR7279576.1"/>
    <property type="molecule type" value="Genomic_DNA"/>
</dbReference>
<evidence type="ECO:0000313" key="7">
    <source>
        <dbReference type="EMBL" id="MDR7280960.1"/>
    </source>
</evidence>
<proteinExistence type="predicted"/>
<dbReference type="EMBL" id="JAVDYB010000001">
    <property type="protein sequence ID" value="MDR7280960.1"/>
    <property type="molecule type" value="Genomic_DNA"/>
</dbReference>
<organism evidence="4 8">
    <name type="scientific">Catenuloplanes atrovinosus</name>
    <dbReference type="NCBI Taxonomy" id="137266"/>
    <lineage>
        <taxon>Bacteria</taxon>
        <taxon>Bacillati</taxon>
        <taxon>Actinomycetota</taxon>
        <taxon>Actinomycetes</taxon>
        <taxon>Micromonosporales</taxon>
        <taxon>Micromonosporaceae</taxon>
        <taxon>Catenuloplanes</taxon>
    </lineage>
</organism>
<dbReference type="EMBL" id="JAVDYB010000001">
    <property type="protein sequence ID" value="MDR7274745.1"/>
    <property type="molecule type" value="Genomic_DNA"/>
</dbReference>
<dbReference type="GO" id="GO:0003677">
    <property type="term" value="F:DNA binding"/>
    <property type="evidence" value="ECO:0007669"/>
    <property type="project" value="InterPro"/>
</dbReference>
<dbReference type="Pfam" id="PF02371">
    <property type="entry name" value="Transposase_20"/>
    <property type="match status" value="1"/>
</dbReference>
<protein>
    <submittedName>
        <fullName evidence="4">Transposase</fullName>
    </submittedName>
</protein>
<dbReference type="EMBL" id="JAVDYB010000001">
    <property type="protein sequence ID" value="MDR7278075.1"/>
    <property type="molecule type" value="Genomic_DNA"/>
</dbReference>
<reference evidence="4" key="1">
    <citation type="submission" date="2023-07" db="EMBL/GenBank/DDBJ databases">
        <title>Sequencing the genomes of 1000 actinobacteria strains.</title>
        <authorList>
            <person name="Klenk H.-P."/>
        </authorList>
    </citation>
    <scope>NUCLEOTIDE SEQUENCE</scope>
    <source>
        <strain evidence="4">DSM 44707</strain>
    </source>
</reference>
<evidence type="ECO:0000259" key="2">
    <source>
        <dbReference type="Pfam" id="PF02371"/>
    </source>
</evidence>
<evidence type="ECO:0000313" key="6">
    <source>
        <dbReference type="EMBL" id="MDR7279576.1"/>
    </source>
</evidence>
<evidence type="ECO:0000313" key="5">
    <source>
        <dbReference type="EMBL" id="MDR7278075.1"/>
    </source>
</evidence>
<evidence type="ECO:0000313" key="8">
    <source>
        <dbReference type="Proteomes" id="UP001183643"/>
    </source>
</evidence>
<evidence type="ECO:0000259" key="1">
    <source>
        <dbReference type="Pfam" id="PF01548"/>
    </source>
</evidence>
<feature type="domain" description="Transposase IS116/IS110/IS902 C-terminal" evidence="2">
    <location>
        <begin position="254"/>
        <end position="336"/>
    </location>
</feature>
<gene>
    <name evidence="3" type="ORF">J2S41_000147</name>
    <name evidence="4" type="ORF">J2S41_001523</name>
    <name evidence="5" type="ORF">J2S41_004853</name>
    <name evidence="6" type="ORF">J2S41_006354</name>
    <name evidence="7" type="ORF">J2S41_007738</name>
</gene>
<dbReference type="InterPro" id="IPR047650">
    <property type="entry name" value="Transpos_IS110"/>
</dbReference>
<evidence type="ECO:0000313" key="4">
    <source>
        <dbReference type="EMBL" id="MDR7274745.1"/>
    </source>
</evidence>
<evidence type="ECO:0000313" key="3">
    <source>
        <dbReference type="EMBL" id="MDR7273369.1"/>
    </source>
</evidence>
<name>A0AAE3YJQ1_9ACTN</name>